<keyword evidence="3" id="KW-1185">Reference proteome</keyword>
<dbReference type="EMBL" id="BGPR01045863">
    <property type="protein sequence ID" value="GBO22799.1"/>
    <property type="molecule type" value="Genomic_DNA"/>
</dbReference>
<protein>
    <submittedName>
        <fullName evidence="2">Uncharacterized protein</fullName>
    </submittedName>
</protein>
<evidence type="ECO:0000256" key="1">
    <source>
        <dbReference type="SAM" id="MobiDB-lite"/>
    </source>
</evidence>
<name>A0A4Y2VC21_ARAVE</name>
<dbReference type="Proteomes" id="UP000499080">
    <property type="component" value="Unassembled WGS sequence"/>
</dbReference>
<sequence length="152" mass="16567">MECVIDVELGELRCCSAAIAPCPSNRFGRRNGFRYGGMGRLSIVLPSVDVVEDGIDVIFVTSRFEATRGLFWVGPRHFEPQSDAEEDTRAGTPSPNFRTTSAGGHMSPTDQMHQTSLHGGSSVEWGSNLVPFSPEIETLPPGRSDLIETLEK</sequence>
<organism evidence="2 3">
    <name type="scientific">Araneus ventricosus</name>
    <name type="common">Orbweaver spider</name>
    <name type="synonym">Epeira ventricosa</name>
    <dbReference type="NCBI Taxonomy" id="182803"/>
    <lineage>
        <taxon>Eukaryota</taxon>
        <taxon>Metazoa</taxon>
        <taxon>Ecdysozoa</taxon>
        <taxon>Arthropoda</taxon>
        <taxon>Chelicerata</taxon>
        <taxon>Arachnida</taxon>
        <taxon>Araneae</taxon>
        <taxon>Araneomorphae</taxon>
        <taxon>Entelegynae</taxon>
        <taxon>Araneoidea</taxon>
        <taxon>Araneidae</taxon>
        <taxon>Araneus</taxon>
    </lineage>
</organism>
<feature type="region of interest" description="Disordered" evidence="1">
    <location>
        <begin position="78"/>
        <end position="152"/>
    </location>
</feature>
<comment type="caution">
    <text evidence="2">The sequence shown here is derived from an EMBL/GenBank/DDBJ whole genome shotgun (WGS) entry which is preliminary data.</text>
</comment>
<accession>A0A4Y2VC21</accession>
<proteinExistence type="predicted"/>
<evidence type="ECO:0000313" key="3">
    <source>
        <dbReference type="Proteomes" id="UP000499080"/>
    </source>
</evidence>
<dbReference type="AlphaFoldDB" id="A0A4Y2VC21"/>
<reference evidence="2 3" key="1">
    <citation type="journal article" date="2019" name="Sci. Rep.">
        <title>Orb-weaving spider Araneus ventricosus genome elucidates the spidroin gene catalogue.</title>
        <authorList>
            <person name="Kono N."/>
            <person name="Nakamura H."/>
            <person name="Ohtoshi R."/>
            <person name="Moran D.A.P."/>
            <person name="Shinohara A."/>
            <person name="Yoshida Y."/>
            <person name="Fujiwara M."/>
            <person name="Mori M."/>
            <person name="Tomita M."/>
            <person name="Arakawa K."/>
        </authorList>
    </citation>
    <scope>NUCLEOTIDE SEQUENCE [LARGE SCALE GENOMIC DNA]</scope>
</reference>
<evidence type="ECO:0000313" key="2">
    <source>
        <dbReference type="EMBL" id="GBO22799.1"/>
    </source>
</evidence>
<feature type="compositionally biased region" description="Polar residues" evidence="1">
    <location>
        <begin position="91"/>
        <end position="119"/>
    </location>
</feature>
<gene>
    <name evidence="2" type="ORF">AVEN_29626_1</name>
</gene>